<proteinExistence type="predicted"/>
<dbReference type="Gene3D" id="3.40.50.1980">
    <property type="entry name" value="Nitrogenase molybdenum iron protein domain"/>
    <property type="match status" value="2"/>
</dbReference>
<evidence type="ECO:0000313" key="3">
    <source>
        <dbReference type="EMBL" id="PYE81345.1"/>
    </source>
</evidence>
<evidence type="ECO:0000259" key="2">
    <source>
        <dbReference type="PROSITE" id="PS50983"/>
    </source>
</evidence>
<dbReference type="PROSITE" id="PS50983">
    <property type="entry name" value="FE_B12_PBP"/>
    <property type="match status" value="1"/>
</dbReference>
<dbReference type="Pfam" id="PF01497">
    <property type="entry name" value="Peripla_BP_2"/>
    <property type="match status" value="1"/>
</dbReference>
<dbReference type="PANTHER" id="PTHR30535">
    <property type="entry name" value="VITAMIN B12-BINDING PROTEIN"/>
    <property type="match status" value="1"/>
</dbReference>
<organism evidence="3 4">
    <name type="scientific">Pseudoroseicyclus aestuarii</name>
    <dbReference type="NCBI Taxonomy" id="1795041"/>
    <lineage>
        <taxon>Bacteria</taxon>
        <taxon>Pseudomonadati</taxon>
        <taxon>Pseudomonadota</taxon>
        <taxon>Alphaproteobacteria</taxon>
        <taxon>Rhodobacterales</taxon>
        <taxon>Paracoccaceae</taxon>
        <taxon>Pseudoroseicyclus</taxon>
    </lineage>
</organism>
<feature type="chain" id="PRO_5016364121" evidence="1">
    <location>
        <begin position="22"/>
        <end position="320"/>
    </location>
</feature>
<dbReference type="SUPFAM" id="SSF53807">
    <property type="entry name" value="Helical backbone' metal receptor"/>
    <property type="match status" value="1"/>
</dbReference>
<reference evidence="3 4" key="1">
    <citation type="submission" date="2018-06" db="EMBL/GenBank/DDBJ databases">
        <title>Genomic Encyclopedia of Type Strains, Phase III (KMG-III): the genomes of soil and plant-associated and newly described type strains.</title>
        <authorList>
            <person name="Whitman W."/>
        </authorList>
    </citation>
    <scope>NUCLEOTIDE SEQUENCE [LARGE SCALE GENOMIC DNA]</scope>
    <source>
        <strain evidence="3 4">CECT 9025</strain>
    </source>
</reference>
<feature type="signal peptide" evidence="1">
    <location>
        <begin position="1"/>
        <end position="21"/>
    </location>
</feature>
<sequence length="320" mass="33529">MILLRMLLPLSAALCAGPALAQDGFPLTLENCGTEITLEAPAQRIFMVNSDAIPLLSAVGGLDRVVARTSEPLEGIYDPAIYEALAEIPLITSETNATGGAVISIESILDAEPDLVLAPENAVDRALLAQAGIATYSPPAYCDSPAFDTAQPAGFERVTDEVATYGAMLGLGAAAEEANAALTADLDRLEARPQRDAARAAAIYVWSGGQQLSPYGAQSMITPIFAAAGLENVYADMPERVFDVSVEDLLDRDPETVVLLYSSGAPETQINAFTAIPSLAGLQAVQEGRVVALPFPFTDPPSPLSVEGAERLSQELDALQ</sequence>
<keyword evidence="4" id="KW-1185">Reference proteome</keyword>
<comment type="caution">
    <text evidence="3">The sequence shown here is derived from an EMBL/GenBank/DDBJ whole genome shotgun (WGS) entry which is preliminary data.</text>
</comment>
<dbReference type="AlphaFoldDB" id="A0A318SP32"/>
<dbReference type="InterPro" id="IPR050902">
    <property type="entry name" value="ABC_Transporter_SBP"/>
</dbReference>
<dbReference type="InterPro" id="IPR002491">
    <property type="entry name" value="ABC_transptr_periplasmic_BD"/>
</dbReference>
<dbReference type="EMBL" id="QJTE01000006">
    <property type="protein sequence ID" value="PYE81345.1"/>
    <property type="molecule type" value="Genomic_DNA"/>
</dbReference>
<protein>
    <submittedName>
        <fullName evidence="3">Iron complex transport system substrate-binding protein</fullName>
    </submittedName>
</protein>
<feature type="domain" description="Fe/B12 periplasmic-binding" evidence="2">
    <location>
        <begin position="44"/>
        <end position="320"/>
    </location>
</feature>
<dbReference type="PANTHER" id="PTHR30535:SF7">
    <property type="entry name" value="IRON(III) DICITRATE-BINDING PROTEIN"/>
    <property type="match status" value="1"/>
</dbReference>
<evidence type="ECO:0000256" key="1">
    <source>
        <dbReference type="SAM" id="SignalP"/>
    </source>
</evidence>
<gene>
    <name evidence="3" type="ORF">DFP88_10623</name>
</gene>
<evidence type="ECO:0000313" key="4">
    <source>
        <dbReference type="Proteomes" id="UP000248311"/>
    </source>
</evidence>
<accession>A0A318SP32</accession>
<name>A0A318SP32_9RHOB</name>
<keyword evidence="1" id="KW-0732">Signal</keyword>
<dbReference type="Proteomes" id="UP000248311">
    <property type="component" value="Unassembled WGS sequence"/>
</dbReference>
<dbReference type="RefSeq" id="WP_110815363.1">
    <property type="nucleotide sequence ID" value="NZ_QJTE01000006.1"/>
</dbReference>